<keyword evidence="18" id="KW-1185">Reference proteome</keyword>
<evidence type="ECO:0000256" key="5">
    <source>
        <dbReference type="ARBA" id="ARBA00011738"/>
    </source>
</evidence>
<dbReference type="AlphaFoldDB" id="A0A1M6E3B0"/>
<evidence type="ECO:0000256" key="16">
    <source>
        <dbReference type="HAMAP-Rule" id="MF_01274"/>
    </source>
</evidence>
<comment type="cofactor">
    <cofactor evidence="16">
        <name>NH4(+)</name>
        <dbReference type="ChEBI" id="CHEBI:28938"/>
    </cofactor>
    <cofactor evidence="16">
        <name>K(+)</name>
        <dbReference type="ChEBI" id="CHEBI:29103"/>
    </cofactor>
    <text evidence="16">A monovalent cation. Ammonium or potassium.</text>
</comment>
<comment type="function">
    <text evidence="16">Catalyzes the phosphorylation of pantothenate (Pan), the first step in CoA biosynthesis.</text>
</comment>
<evidence type="ECO:0000256" key="4">
    <source>
        <dbReference type="ARBA" id="ARBA00005225"/>
    </source>
</evidence>
<keyword evidence="8 16" id="KW-0808">Transferase</keyword>
<reference evidence="17 18" key="1">
    <citation type="submission" date="2016-11" db="EMBL/GenBank/DDBJ databases">
        <authorList>
            <person name="Jaros S."/>
            <person name="Januszkiewicz K."/>
            <person name="Wedrychowicz H."/>
        </authorList>
    </citation>
    <scope>NUCLEOTIDE SEQUENCE [LARGE SCALE GENOMIC DNA]</scope>
    <source>
        <strain evidence="17 18">DSM 22807</strain>
    </source>
</reference>
<dbReference type="Proteomes" id="UP000184232">
    <property type="component" value="Unassembled WGS sequence"/>
</dbReference>
<dbReference type="Gene3D" id="3.30.420.40">
    <property type="match status" value="2"/>
</dbReference>
<evidence type="ECO:0000256" key="7">
    <source>
        <dbReference type="ARBA" id="ARBA00022490"/>
    </source>
</evidence>
<proteinExistence type="inferred from homology"/>
<evidence type="ECO:0000256" key="14">
    <source>
        <dbReference type="ARBA" id="ARBA00038036"/>
    </source>
</evidence>
<comment type="catalytic activity">
    <reaction evidence="1 16">
        <text>(R)-pantothenate + ATP = (R)-4'-phosphopantothenate + ADP + H(+)</text>
        <dbReference type="Rhea" id="RHEA:16373"/>
        <dbReference type="ChEBI" id="CHEBI:10986"/>
        <dbReference type="ChEBI" id="CHEBI:15378"/>
        <dbReference type="ChEBI" id="CHEBI:29032"/>
        <dbReference type="ChEBI" id="CHEBI:30616"/>
        <dbReference type="ChEBI" id="CHEBI:456216"/>
        <dbReference type="EC" id="2.7.1.33"/>
    </reaction>
</comment>
<comment type="subcellular location">
    <subcellularLocation>
        <location evidence="3 16">Cytoplasm</location>
    </subcellularLocation>
</comment>
<dbReference type="EMBL" id="FQZH01000001">
    <property type="protein sequence ID" value="SHI79873.1"/>
    <property type="molecule type" value="Genomic_DNA"/>
</dbReference>
<feature type="binding site" evidence="16">
    <location>
        <position position="172"/>
    </location>
    <ligand>
        <name>substrate</name>
    </ligand>
</feature>
<feature type="binding site" evidence="16">
    <location>
        <position position="120"/>
    </location>
    <ligand>
        <name>ATP</name>
        <dbReference type="ChEBI" id="CHEBI:30616"/>
    </ligand>
</feature>
<dbReference type="OrthoDB" id="9804707at2"/>
<evidence type="ECO:0000256" key="6">
    <source>
        <dbReference type="ARBA" id="ARBA00012102"/>
    </source>
</evidence>
<evidence type="ECO:0000256" key="1">
    <source>
        <dbReference type="ARBA" id="ARBA00001206"/>
    </source>
</evidence>
<evidence type="ECO:0000256" key="15">
    <source>
        <dbReference type="ARBA" id="ARBA00040883"/>
    </source>
</evidence>
<feature type="binding site" evidence="16">
    <location>
        <begin position="94"/>
        <end position="97"/>
    </location>
    <ligand>
        <name>substrate</name>
    </ligand>
</feature>
<dbReference type="GO" id="GO:0046872">
    <property type="term" value="F:metal ion binding"/>
    <property type="evidence" value="ECO:0007669"/>
    <property type="project" value="UniProtKB-KW"/>
</dbReference>
<sequence length="244" mass="27241">MLLTLDVGNTFFKCAVFEENSIVEKVVFEKENAIFELKKIFKNFTSISACMSSSVGKIGPEVKNFIKSQVNFIEIERDFLFPFINKYSTPDTLGIDRMVLVSGASILYPQKNVLIIDAGTCITYDLITDTNEYYGGAISPGITIRYKSLNNYTAKLPLLEKETPNSYLGNSTKNAIHSGIVNGVLYEIEGFISQYQVNFQDLTIILTGGDADFLAKSLKSTIFANSNFLLESLNALFRYSKNTK</sequence>
<dbReference type="SUPFAM" id="SSF53067">
    <property type="entry name" value="Actin-like ATPase domain"/>
    <property type="match status" value="2"/>
</dbReference>
<dbReference type="GO" id="GO:0005737">
    <property type="term" value="C:cytoplasm"/>
    <property type="evidence" value="ECO:0007669"/>
    <property type="project" value="UniProtKB-SubCell"/>
</dbReference>
<dbReference type="PANTHER" id="PTHR34265:SF1">
    <property type="entry name" value="TYPE III PANTOTHENATE KINASE"/>
    <property type="match status" value="1"/>
</dbReference>
<feature type="binding site" evidence="16">
    <location>
        <position position="87"/>
    </location>
    <ligand>
        <name>substrate</name>
    </ligand>
</feature>
<dbReference type="CDD" id="cd24015">
    <property type="entry name" value="ASKHA_NBD_PanK-III"/>
    <property type="match status" value="1"/>
</dbReference>
<keyword evidence="11 16" id="KW-0067">ATP-binding</keyword>
<comment type="cofactor">
    <cofactor evidence="2">
        <name>K(+)</name>
        <dbReference type="ChEBI" id="CHEBI:29103"/>
    </cofactor>
</comment>
<keyword evidence="16" id="KW-0479">Metal-binding</keyword>
<keyword evidence="9 16" id="KW-0547">Nucleotide-binding</keyword>
<feature type="binding site" evidence="16">
    <location>
        <position position="117"/>
    </location>
    <ligand>
        <name>K(+)</name>
        <dbReference type="ChEBI" id="CHEBI:29103"/>
    </ligand>
</feature>
<dbReference type="PANTHER" id="PTHR34265">
    <property type="entry name" value="TYPE III PANTOTHENATE KINASE"/>
    <property type="match status" value="1"/>
</dbReference>
<evidence type="ECO:0000256" key="12">
    <source>
        <dbReference type="ARBA" id="ARBA00022958"/>
    </source>
</evidence>
<keyword evidence="10 16" id="KW-0418">Kinase</keyword>
<comment type="subunit">
    <text evidence="5 16">Homodimer.</text>
</comment>
<keyword evidence="12 16" id="KW-0630">Potassium</keyword>
<evidence type="ECO:0000256" key="8">
    <source>
        <dbReference type="ARBA" id="ARBA00022679"/>
    </source>
</evidence>
<evidence type="ECO:0000256" key="11">
    <source>
        <dbReference type="ARBA" id="ARBA00022840"/>
    </source>
</evidence>
<evidence type="ECO:0000313" key="17">
    <source>
        <dbReference type="EMBL" id="SHI79873.1"/>
    </source>
</evidence>
<dbReference type="UniPathway" id="UPA00241">
    <property type="reaction ID" value="UER00352"/>
</dbReference>
<dbReference type="GO" id="GO:0005524">
    <property type="term" value="F:ATP binding"/>
    <property type="evidence" value="ECO:0007669"/>
    <property type="project" value="UniProtKB-UniRule"/>
</dbReference>
<evidence type="ECO:0000256" key="3">
    <source>
        <dbReference type="ARBA" id="ARBA00004496"/>
    </source>
</evidence>
<dbReference type="GO" id="GO:0015937">
    <property type="term" value="P:coenzyme A biosynthetic process"/>
    <property type="evidence" value="ECO:0007669"/>
    <property type="project" value="UniProtKB-UniRule"/>
</dbReference>
<organism evidence="17 18">
    <name type="scientific">Flavobacterium haoranii</name>
    <dbReference type="NCBI Taxonomy" id="683124"/>
    <lineage>
        <taxon>Bacteria</taxon>
        <taxon>Pseudomonadati</taxon>
        <taxon>Bacteroidota</taxon>
        <taxon>Flavobacteriia</taxon>
        <taxon>Flavobacteriales</taxon>
        <taxon>Flavobacteriaceae</taxon>
        <taxon>Flavobacterium</taxon>
    </lineage>
</organism>
<dbReference type="NCBIfam" id="NF009853">
    <property type="entry name" value="PRK13320.1-5"/>
    <property type="match status" value="1"/>
</dbReference>
<comment type="pathway">
    <text evidence="4 16">Cofactor biosynthesis; coenzyme A biosynthesis; CoA from (R)-pantothenate: step 1/5.</text>
</comment>
<keyword evidence="7 16" id="KW-0963">Cytoplasm</keyword>
<feature type="active site" description="Proton acceptor" evidence="16">
    <location>
        <position position="96"/>
    </location>
</feature>
<protein>
    <recommendedName>
        <fullName evidence="15 16">Type III pantothenate kinase</fullName>
        <ecNumber evidence="6 16">2.7.1.33</ecNumber>
    </recommendedName>
    <alternativeName>
        <fullName evidence="16">PanK-III</fullName>
    </alternativeName>
    <alternativeName>
        <fullName evidence="16">Pantothenic acid kinase</fullName>
    </alternativeName>
</protein>
<dbReference type="GO" id="GO:0004594">
    <property type="term" value="F:pantothenate kinase activity"/>
    <property type="evidence" value="ECO:0007669"/>
    <property type="project" value="UniProtKB-UniRule"/>
</dbReference>
<gene>
    <name evidence="16" type="primary">coaX</name>
    <name evidence="17" type="ORF">SAMN05444337_0827</name>
</gene>
<evidence type="ECO:0000313" key="18">
    <source>
        <dbReference type="Proteomes" id="UP000184232"/>
    </source>
</evidence>
<evidence type="ECO:0000256" key="2">
    <source>
        <dbReference type="ARBA" id="ARBA00001958"/>
    </source>
</evidence>
<keyword evidence="13 16" id="KW-0173">Coenzyme A biosynthesis</keyword>
<dbReference type="NCBIfam" id="TIGR00671">
    <property type="entry name" value="baf"/>
    <property type="match status" value="1"/>
</dbReference>
<evidence type="ECO:0000256" key="10">
    <source>
        <dbReference type="ARBA" id="ARBA00022777"/>
    </source>
</evidence>
<dbReference type="Pfam" id="PF03309">
    <property type="entry name" value="Pan_kinase"/>
    <property type="match status" value="1"/>
</dbReference>
<feature type="binding site" evidence="16">
    <location>
        <begin position="6"/>
        <end position="13"/>
    </location>
    <ligand>
        <name>ATP</name>
        <dbReference type="ChEBI" id="CHEBI:30616"/>
    </ligand>
</feature>
<dbReference type="STRING" id="683124.SAMN05444337_0827"/>
<dbReference type="HAMAP" id="MF_01274">
    <property type="entry name" value="Pantothen_kinase_3"/>
    <property type="match status" value="1"/>
</dbReference>
<dbReference type="InterPro" id="IPR043129">
    <property type="entry name" value="ATPase_NBD"/>
</dbReference>
<name>A0A1M6E3B0_9FLAO</name>
<dbReference type="RefSeq" id="WP_072781976.1">
    <property type="nucleotide sequence ID" value="NZ_CP045292.1"/>
</dbReference>
<evidence type="ECO:0000256" key="13">
    <source>
        <dbReference type="ARBA" id="ARBA00022993"/>
    </source>
</evidence>
<accession>A0A1M6E3B0</accession>
<dbReference type="EC" id="2.7.1.33" evidence="6 16"/>
<comment type="similarity">
    <text evidence="14 16">Belongs to the type III pantothenate kinase family.</text>
</comment>
<dbReference type="InterPro" id="IPR004619">
    <property type="entry name" value="Type_III_PanK"/>
</dbReference>
<evidence type="ECO:0000256" key="9">
    <source>
        <dbReference type="ARBA" id="ARBA00022741"/>
    </source>
</evidence>